<evidence type="ECO:0000256" key="5">
    <source>
        <dbReference type="ARBA" id="ARBA00022801"/>
    </source>
</evidence>
<evidence type="ECO:0000256" key="9">
    <source>
        <dbReference type="SAM" id="MobiDB-lite"/>
    </source>
</evidence>
<feature type="compositionally biased region" description="Basic residues" evidence="9">
    <location>
        <begin position="548"/>
        <end position="558"/>
    </location>
</feature>
<dbReference type="Proteomes" id="UP000018201">
    <property type="component" value="Unassembled WGS sequence"/>
</dbReference>
<feature type="compositionally biased region" description="Low complexity" evidence="9">
    <location>
        <begin position="213"/>
        <end position="226"/>
    </location>
</feature>
<feature type="compositionally biased region" description="Polar residues" evidence="9">
    <location>
        <begin position="973"/>
        <end position="983"/>
    </location>
</feature>
<feature type="compositionally biased region" description="Basic and acidic residues" evidence="9">
    <location>
        <begin position="635"/>
        <end position="647"/>
    </location>
</feature>
<dbReference type="GO" id="GO:0006289">
    <property type="term" value="P:nucleotide-excision repair"/>
    <property type="evidence" value="ECO:0007669"/>
    <property type="project" value="TreeGrafter"/>
</dbReference>
<keyword evidence="3" id="KW-0547">Nucleotide-binding</keyword>
<keyword evidence="6" id="KW-0862">Zinc</keyword>
<keyword evidence="13" id="KW-1185">Reference proteome</keyword>
<dbReference type="InterPro" id="IPR038718">
    <property type="entry name" value="SNF2-like_sf"/>
</dbReference>
<dbReference type="GO" id="GO:0004386">
    <property type="term" value="F:helicase activity"/>
    <property type="evidence" value="ECO:0007669"/>
    <property type="project" value="UniProtKB-KW"/>
</dbReference>
<dbReference type="GO" id="GO:0016787">
    <property type="term" value="F:hydrolase activity"/>
    <property type="evidence" value="ECO:0007669"/>
    <property type="project" value="UniProtKB-KW"/>
</dbReference>
<keyword evidence="2" id="KW-0479">Metal-binding</keyword>
<dbReference type="GO" id="GO:0008270">
    <property type="term" value="F:zinc ion binding"/>
    <property type="evidence" value="ECO:0007669"/>
    <property type="project" value="UniProtKB-KW"/>
</dbReference>
<evidence type="ECO:0000313" key="13">
    <source>
        <dbReference type="Proteomes" id="UP000018201"/>
    </source>
</evidence>
<dbReference type="Pfam" id="PF00271">
    <property type="entry name" value="Helicase_C"/>
    <property type="match status" value="1"/>
</dbReference>
<reference evidence="12" key="1">
    <citation type="submission" date="2013-10" db="EMBL/GenBank/DDBJ databases">
        <title>Genomic analysis of the causative agents of coccidiosis in chickens.</title>
        <authorList>
            <person name="Reid A.J."/>
            <person name="Blake D."/>
            <person name="Billington K."/>
            <person name="Browne H."/>
            <person name="Dunn M."/>
            <person name="Hung S."/>
            <person name="Kawahara F."/>
            <person name="Miranda-Saavedra D."/>
            <person name="Mourier T."/>
            <person name="Nagra H."/>
            <person name="Otto T.D."/>
            <person name="Rawlings N."/>
            <person name="Sanchez A."/>
            <person name="Sanders M."/>
            <person name="Subramaniam C."/>
            <person name="Tay Y."/>
            <person name="Dear P."/>
            <person name="Doerig C."/>
            <person name="Gruber A."/>
            <person name="Parkinson J."/>
            <person name="Shirley M."/>
            <person name="Wan K.L."/>
            <person name="Berriman M."/>
            <person name="Tomley F."/>
            <person name="Pain A."/>
        </authorList>
    </citation>
    <scope>NUCLEOTIDE SEQUENCE [LARGE SCALE GENOMIC DNA]</scope>
    <source>
        <strain evidence="12">Houghton</strain>
    </source>
</reference>
<dbReference type="SUPFAM" id="SSF57716">
    <property type="entry name" value="Glucocorticoid receptor-like (DNA-binding domain)"/>
    <property type="match status" value="1"/>
</dbReference>
<evidence type="ECO:0000259" key="11">
    <source>
        <dbReference type="PROSITE" id="PS51194"/>
    </source>
</evidence>
<feature type="region of interest" description="Disordered" evidence="9">
    <location>
        <begin position="694"/>
        <end position="1055"/>
    </location>
</feature>
<dbReference type="Pfam" id="PF00176">
    <property type="entry name" value="SNF2-rel_dom"/>
    <property type="match status" value="2"/>
</dbReference>
<feature type="compositionally biased region" description="Low complexity" evidence="9">
    <location>
        <begin position="839"/>
        <end position="866"/>
    </location>
</feature>
<feature type="region of interest" description="Disordered" evidence="9">
    <location>
        <begin position="146"/>
        <end position="251"/>
    </location>
</feature>
<keyword evidence="4" id="KW-0863">Zinc-finger</keyword>
<feature type="compositionally biased region" description="Low complexity" evidence="9">
    <location>
        <begin position="1172"/>
        <end position="1182"/>
    </location>
</feature>
<dbReference type="OrthoDB" id="448448at2759"/>
<keyword evidence="8" id="KW-0539">Nucleus</keyword>
<feature type="compositionally biased region" description="Basic and acidic residues" evidence="9">
    <location>
        <begin position="146"/>
        <end position="178"/>
    </location>
</feature>
<dbReference type="InterPro" id="IPR001510">
    <property type="entry name" value="Znf_PARP"/>
</dbReference>
<gene>
    <name evidence="12" type="ORF">EPH_0075260</name>
</gene>
<feature type="compositionally biased region" description="Basic and acidic residues" evidence="9">
    <location>
        <begin position="893"/>
        <end position="912"/>
    </location>
</feature>
<dbReference type="SMART" id="SM00487">
    <property type="entry name" value="DEXDc"/>
    <property type="match status" value="1"/>
</dbReference>
<dbReference type="VEuPathDB" id="ToxoDB:EPH_0075260"/>
<dbReference type="PANTHER" id="PTHR45626">
    <property type="entry name" value="TRANSCRIPTION TERMINATION FACTOR 2-RELATED"/>
    <property type="match status" value="1"/>
</dbReference>
<dbReference type="GO" id="GO:0005524">
    <property type="term" value="F:ATP binding"/>
    <property type="evidence" value="ECO:0007669"/>
    <property type="project" value="UniProtKB-KW"/>
</dbReference>
<evidence type="ECO:0000256" key="2">
    <source>
        <dbReference type="ARBA" id="ARBA00022723"/>
    </source>
</evidence>
<feature type="compositionally biased region" description="Basic and acidic residues" evidence="9">
    <location>
        <begin position="739"/>
        <end position="751"/>
    </location>
</feature>
<feature type="compositionally biased region" description="Polar residues" evidence="9">
    <location>
        <begin position="703"/>
        <end position="720"/>
    </location>
</feature>
<feature type="compositionally biased region" description="Basic and acidic residues" evidence="9">
    <location>
        <begin position="1160"/>
        <end position="1171"/>
    </location>
</feature>
<dbReference type="PROSITE" id="PS50064">
    <property type="entry name" value="ZF_PARP_2"/>
    <property type="match status" value="1"/>
</dbReference>
<dbReference type="EMBL" id="HG694121">
    <property type="protein sequence ID" value="CDI85657.1"/>
    <property type="molecule type" value="Genomic_DNA"/>
</dbReference>
<dbReference type="GO" id="GO:0005634">
    <property type="term" value="C:nucleus"/>
    <property type="evidence" value="ECO:0007669"/>
    <property type="project" value="UniProtKB-SubCell"/>
</dbReference>
<evidence type="ECO:0000313" key="12">
    <source>
        <dbReference type="EMBL" id="CDI85657.1"/>
    </source>
</evidence>
<organism evidence="12 13">
    <name type="scientific">Eimeria praecox</name>
    <dbReference type="NCBI Taxonomy" id="51316"/>
    <lineage>
        <taxon>Eukaryota</taxon>
        <taxon>Sar</taxon>
        <taxon>Alveolata</taxon>
        <taxon>Apicomplexa</taxon>
        <taxon>Conoidasida</taxon>
        <taxon>Coccidia</taxon>
        <taxon>Eucoccidiorida</taxon>
        <taxon>Eimeriorina</taxon>
        <taxon>Eimeriidae</taxon>
        <taxon>Eimeria</taxon>
    </lineage>
</organism>
<dbReference type="PANTHER" id="PTHR45626:SF12">
    <property type="entry name" value="DNA REPAIR PROTEIN RAD16"/>
    <property type="match status" value="1"/>
</dbReference>
<feature type="region of interest" description="Disordered" evidence="9">
    <location>
        <begin position="1147"/>
        <end position="1222"/>
    </location>
</feature>
<sequence>MAWMIPNELSDIITCKTSLPTPSTEDCFYWSQERQWVPERFLKKLKPGERKQLQSAKAMVQKASSGQSKCRKCGGCIVKGALRVGYPTSDPRGAYEVLCCWLHLGCSRELFSLILNEQAEGHAVERLREDLIISLSCIESVGAEHSERAKAPKAMTKAEDAQNPPKDESTPLKTEHPARRTRSSGRDTVVAKTEGGEETDNNREAPTVASTVAGRSSGASCASASSTPYEESSDCGSPGGGNPPGCALEDRKGDEALSTRNRLLLERAGSIVALDRLCLMAEDLSEAEQREVQEVLAAAALLLFFPDEVQKETLAATAATEEVLEGLTKREIKGRVASPKGLLLPLLPFQEEGLWWLTQQEASHIKGGILADEMGMGKTIQIISLLLSRPLPGLPESVPSLVRACVCSTLIVTPLAALLQWKSELDRFVTPGRLSVLIYHGSQRRALHSALHQYDVVLTTYQTIEQDFRKQINKHKVSCKYCGRLFMRDKLFIHQKYFCGPDAQRTAKQRLTERKVDEGTKRAMVSLNIINAEDKENEDAVASSAAAGKKRSSKKRKGAATQERTEPAAFVPTPSNCLKELLQQANINPDEVGPLPWLGPHAYRNAKAAAEAADSPADKKRKTASEMSSSSATNEYKRNNNDSKGTEGDGGLNMADLTRLKVAELRELIKALGGTVGARSKKAQLLEQLEPLLQRSISREDTPNSTGGTDLRGTSMQNMSSREHHEPSGGDQTDGEQQQQKHETAKGDQSCRPKAGRKLSSHKSPQRELSSGNENDEQHSARSTSSDNRSDKCETKTSGNQPQQVQPDTQEHREVNSSVKQEPEEVDAPEQTHQQTKASSSRSSNSSSGNGKNKPPFKYVKPVKPNQEACEDDSSKDSKALSTSKKKPPKVNKGKDREVKKNSKGIGKEGSRKISQSCAQPKKPGKKVVRKRSGTRRPAARRHDTSESDWESSSTEYEPSGSSSSENDSSESFVATSSDEGQTGSDSDVSSVVSVLSDGRRRGRARTSHTASSSSKERTQRPPLTPVDELLWGKALGDTESEDGEEGGQVKERLEEDPELVEALRQSPLHGVVWQRIVLDEAHRIKSRNSSTAQAIFALRSATIKIPGCQEQLQQQTELALQEQAEEEDTKGSCGDHAVVQQVVCQDENERARRDHRSRKADNQCGKKEQLQRQNKQQQQGPGEEKQDRDAETEQQEGTAKVAGSSKRAGSTHQALCNGSSRSNEKEAESVVAACGGEKKEPNFSIVVGGCRWCLTGTPLQNRIGELYSLVRFLRFYPYAYYFCSKKGCTCRSMHYRFADGKYCDKCSHTRMTHYSFFCRRVVKPIKEFGYQGEGIVALETLKREVLDVCLLRRTKVERAADVKLPPLVVSIRRDALSPQERDFYESLFKQTAIQFDSYVKSGTVLHNFAHIFDLLSRLRQAVDHPYLLIHGSLQSKEGCVPLPTDSRNTQQTGVCAICQEDMDAVVCDAAAVVDAILAISVVAFDDAARCGCYACDVAAVLVCPLLLLHTLWLAHCMTVERKAEGEVFSYPTNSGDLPPGSSPWAIVGAYEDMAQAKCGHAFHRLCVQEYIESAPAAAEADQQHPATTAALGCPACFVPLTIDFSKTCGGDSVEESPPGSNANAKAGKVKKRKHKHAGEGEEQGLSENERDAAELDTVSEDEGDVLASDAAGLGSNSVTSKKSIGRRGGIMKKISASNFTSSTKIEALVQELNMESEQDAHVKSIVFSQFCAMLDLIEFRLKREGIQSNVLYAFNNDPNLRVILISLKAGGEGLNLQVASRIYLMDPWWNPAAEMQAIQRAHRIGQTKPVKGVRFICRDTIEERILQLQEKKQLVFDGTVGASNQAMHKLTQEDLRFLFQS</sequence>
<evidence type="ECO:0000256" key="1">
    <source>
        <dbReference type="ARBA" id="ARBA00004123"/>
    </source>
</evidence>
<keyword evidence="5" id="KW-0378">Hydrolase</keyword>
<feature type="region of interest" description="Disordered" evidence="9">
    <location>
        <begin position="536"/>
        <end position="572"/>
    </location>
</feature>
<protein>
    <submittedName>
        <fullName evidence="12">SNF2/RAD54 helicase family protein, putative</fullName>
    </submittedName>
</protein>
<dbReference type="SMART" id="SM01336">
    <property type="entry name" value="zf-PARP"/>
    <property type="match status" value="1"/>
</dbReference>
<dbReference type="InterPro" id="IPR049730">
    <property type="entry name" value="SNF2/RAD54-like_C"/>
</dbReference>
<dbReference type="GO" id="GO:0003677">
    <property type="term" value="F:DNA binding"/>
    <property type="evidence" value="ECO:0007669"/>
    <property type="project" value="InterPro"/>
</dbReference>
<feature type="compositionally biased region" description="Basic and acidic residues" evidence="9">
    <location>
        <begin position="1183"/>
        <end position="1192"/>
    </location>
</feature>
<dbReference type="SMART" id="SM00490">
    <property type="entry name" value="HELICc"/>
    <property type="match status" value="1"/>
</dbReference>
<dbReference type="InterPro" id="IPR001650">
    <property type="entry name" value="Helicase_C-like"/>
</dbReference>
<feature type="compositionally biased region" description="Basic residues" evidence="9">
    <location>
        <begin position="923"/>
        <end position="940"/>
    </location>
</feature>
<dbReference type="CDD" id="cd18793">
    <property type="entry name" value="SF2_C_SNF"/>
    <property type="match status" value="1"/>
</dbReference>
<feature type="region of interest" description="Disordered" evidence="9">
    <location>
        <begin position="608"/>
        <end position="653"/>
    </location>
</feature>
<dbReference type="SUPFAM" id="SSF52540">
    <property type="entry name" value="P-loop containing nucleoside triphosphate hydrolases"/>
    <property type="match status" value="3"/>
</dbReference>
<name>U6H1C4_9EIME</name>
<dbReference type="InterPro" id="IPR000330">
    <property type="entry name" value="SNF2_N"/>
</dbReference>
<feature type="compositionally biased region" description="Low complexity" evidence="9">
    <location>
        <begin position="951"/>
        <end position="972"/>
    </location>
</feature>
<proteinExistence type="predicted"/>
<dbReference type="GO" id="GO:0008094">
    <property type="term" value="F:ATP-dependent activity, acting on DNA"/>
    <property type="evidence" value="ECO:0007669"/>
    <property type="project" value="TreeGrafter"/>
</dbReference>
<feature type="region of interest" description="Disordered" evidence="9">
    <location>
        <begin position="1611"/>
        <end position="1660"/>
    </location>
</feature>
<feature type="compositionally biased region" description="Polar residues" evidence="9">
    <location>
        <begin position="625"/>
        <end position="634"/>
    </location>
</feature>
<dbReference type="PROSITE" id="PS51194">
    <property type="entry name" value="HELICASE_CTER"/>
    <property type="match status" value="1"/>
</dbReference>
<feature type="compositionally biased region" description="Polar residues" evidence="9">
    <location>
        <begin position="796"/>
        <end position="808"/>
    </location>
</feature>
<feature type="domain" description="Helicase C-terminal" evidence="11">
    <location>
        <begin position="1705"/>
        <end position="1852"/>
    </location>
</feature>
<evidence type="ECO:0000256" key="4">
    <source>
        <dbReference type="ARBA" id="ARBA00022771"/>
    </source>
</evidence>
<dbReference type="InterPro" id="IPR036957">
    <property type="entry name" value="Znf_PARP_sf"/>
</dbReference>
<dbReference type="InterPro" id="IPR014001">
    <property type="entry name" value="Helicase_ATP-bd"/>
</dbReference>
<feature type="compositionally biased region" description="Low complexity" evidence="9">
    <location>
        <begin position="729"/>
        <end position="738"/>
    </location>
</feature>
<dbReference type="Gene3D" id="3.30.1740.10">
    <property type="entry name" value="Zinc finger, PARP-type"/>
    <property type="match status" value="1"/>
</dbReference>
<evidence type="ECO:0000259" key="10">
    <source>
        <dbReference type="PROSITE" id="PS50064"/>
    </source>
</evidence>
<dbReference type="Gene3D" id="3.40.50.10810">
    <property type="entry name" value="Tandem AAA-ATPase domain"/>
    <property type="match status" value="3"/>
</dbReference>
<dbReference type="InterPro" id="IPR027417">
    <property type="entry name" value="P-loop_NTPase"/>
</dbReference>
<accession>U6H1C4</accession>
<evidence type="ECO:0000256" key="8">
    <source>
        <dbReference type="ARBA" id="ARBA00023242"/>
    </source>
</evidence>
<comment type="subcellular location">
    <subcellularLocation>
        <location evidence="1">Nucleus</location>
    </subcellularLocation>
</comment>
<feature type="compositionally biased region" description="Low complexity" evidence="9">
    <location>
        <begin position="984"/>
        <end position="997"/>
    </location>
</feature>
<evidence type="ECO:0000256" key="6">
    <source>
        <dbReference type="ARBA" id="ARBA00022833"/>
    </source>
</evidence>
<keyword evidence="12" id="KW-0347">Helicase</keyword>
<evidence type="ECO:0000256" key="7">
    <source>
        <dbReference type="ARBA" id="ARBA00022840"/>
    </source>
</evidence>
<feature type="compositionally biased region" description="Polar residues" evidence="9">
    <location>
        <begin position="1208"/>
        <end position="1222"/>
    </location>
</feature>
<dbReference type="Gene3D" id="3.40.50.300">
    <property type="entry name" value="P-loop containing nucleotide triphosphate hydrolases"/>
    <property type="match status" value="1"/>
</dbReference>
<feature type="compositionally biased region" description="Basic residues" evidence="9">
    <location>
        <begin position="1628"/>
        <end position="1637"/>
    </location>
</feature>
<keyword evidence="7" id="KW-0067">ATP-binding</keyword>
<dbReference type="InterPro" id="IPR050628">
    <property type="entry name" value="SNF2_RAD54_helicase_TF"/>
</dbReference>
<evidence type="ECO:0000256" key="3">
    <source>
        <dbReference type="ARBA" id="ARBA00022741"/>
    </source>
</evidence>
<reference evidence="12" key="2">
    <citation type="submission" date="2013-10" db="EMBL/GenBank/DDBJ databases">
        <authorList>
            <person name="Aslett M."/>
        </authorList>
    </citation>
    <scope>NUCLEOTIDE SEQUENCE [LARGE SCALE GENOMIC DNA]</scope>
    <source>
        <strain evidence="12">Houghton</strain>
    </source>
</reference>
<feature type="domain" description="PARP-type" evidence="10">
    <location>
        <begin position="58"/>
        <end position="106"/>
    </location>
</feature>